<feature type="transmembrane region" description="Helical" evidence="1">
    <location>
        <begin position="96"/>
        <end position="115"/>
    </location>
</feature>
<protein>
    <submittedName>
        <fullName evidence="2">Uncharacterized protein</fullName>
    </submittedName>
</protein>
<evidence type="ECO:0000256" key="1">
    <source>
        <dbReference type="SAM" id="Phobius"/>
    </source>
</evidence>
<keyword evidence="1" id="KW-0812">Transmembrane</keyword>
<accession>A0ABW8TCZ2</accession>
<gene>
    <name evidence="2" type="ORF">ACJDT4_00320</name>
</gene>
<dbReference type="Proteomes" id="UP001623592">
    <property type="component" value="Unassembled WGS sequence"/>
</dbReference>
<evidence type="ECO:0000313" key="3">
    <source>
        <dbReference type="Proteomes" id="UP001623592"/>
    </source>
</evidence>
<dbReference type="RefSeq" id="WP_406785528.1">
    <property type="nucleotide sequence ID" value="NZ_JBJIAA010000001.1"/>
</dbReference>
<sequence length="118" mass="13292">MGENCKDCVQVENIKADIKDIYERLREVEKFSSSGGEQIKMIFKMLNEIKGSLDKIGDKLENIDKNAVNTAKVEELEKEIEEIRFKPVEDYSKTKIAVITSVCSSIVGAILGFVFSKI</sequence>
<dbReference type="EMBL" id="JBJIAA010000001">
    <property type="protein sequence ID" value="MFL0248849.1"/>
    <property type="molecule type" value="Genomic_DNA"/>
</dbReference>
<keyword evidence="1" id="KW-0472">Membrane</keyword>
<keyword evidence="1" id="KW-1133">Transmembrane helix</keyword>
<evidence type="ECO:0000313" key="2">
    <source>
        <dbReference type="EMBL" id="MFL0248849.1"/>
    </source>
</evidence>
<keyword evidence="3" id="KW-1185">Reference proteome</keyword>
<name>A0ABW8TCZ2_9CLOT</name>
<comment type="caution">
    <text evidence="2">The sequence shown here is derived from an EMBL/GenBank/DDBJ whole genome shotgun (WGS) entry which is preliminary data.</text>
</comment>
<proteinExistence type="predicted"/>
<organism evidence="2 3">
    <name type="scientific">Clostridium neuense</name>
    <dbReference type="NCBI Taxonomy" id="1728934"/>
    <lineage>
        <taxon>Bacteria</taxon>
        <taxon>Bacillati</taxon>
        <taxon>Bacillota</taxon>
        <taxon>Clostridia</taxon>
        <taxon>Eubacteriales</taxon>
        <taxon>Clostridiaceae</taxon>
        <taxon>Clostridium</taxon>
    </lineage>
</organism>
<reference evidence="2 3" key="1">
    <citation type="submission" date="2024-11" db="EMBL/GenBank/DDBJ databases">
        <authorList>
            <person name="Heng Y.C."/>
            <person name="Lim A.C.H."/>
            <person name="Lee J.K.Y."/>
            <person name="Kittelmann S."/>
        </authorList>
    </citation>
    <scope>NUCLEOTIDE SEQUENCE [LARGE SCALE GENOMIC DNA]</scope>
    <source>
        <strain evidence="2 3">WILCCON 0114</strain>
    </source>
</reference>